<sequence>MTKYFTVAIEGLTASQEKQVVESWKGYGWWHGIANFWLLRDHSDTLTAATIRSDLKLISSNAKIIVLEVDPKTWAGMSMTESNRSWLRKWWPPEGA</sequence>
<name>A0AAW9FCX7_9HYPH</name>
<dbReference type="RefSeq" id="WP_320202429.1">
    <property type="nucleotide sequence ID" value="NZ_CP192781.1"/>
</dbReference>
<dbReference type="AlphaFoldDB" id="A0AAW9FCX7"/>
<reference evidence="1" key="1">
    <citation type="journal article" date="2023" name="Phytobiomes J">
        <title>Deciphering the key players within the bacterial microbiota associated with aerial crown gall tumors on rhododendron: Insights into the gallobiome.</title>
        <authorList>
            <person name="Kuzmanovic N."/>
            <person name="Nesme J."/>
            <person name="Wolf J."/>
            <person name="Neumann-Schaal M."/>
            <person name="Petersen J."/>
            <person name="Fernandez-Gnecco G."/>
            <person name="Sproeer C."/>
            <person name="Bunk B."/>
            <person name="Overmann J."/>
            <person name="Sorensen S.J."/>
            <person name="Idczak E."/>
            <person name="Smalla K."/>
        </authorList>
    </citation>
    <scope>NUCLEOTIDE SEQUENCE</scope>
    <source>
        <strain evidence="1">Rho-11.1</strain>
    </source>
</reference>
<evidence type="ECO:0000313" key="1">
    <source>
        <dbReference type="EMBL" id="MDX8301447.1"/>
    </source>
</evidence>
<evidence type="ECO:0008006" key="2">
    <source>
        <dbReference type="Google" id="ProtNLM"/>
    </source>
</evidence>
<dbReference type="EMBL" id="JAVRAF010000001">
    <property type="protein sequence ID" value="MDX8301447.1"/>
    <property type="molecule type" value="Genomic_DNA"/>
</dbReference>
<protein>
    <recommendedName>
        <fullName evidence="2">SinR family protein</fullName>
    </recommendedName>
</protein>
<comment type="caution">
    <text evidence="1">The sequence shown here is derived from an EMBL/GenBank/DDBJ whole genome shotgun (WGS) entry which is preliminary data.</text>
</comment>
<proteinExistence type="predicted"/>
<gene>
    <name evidence="1" type="ORF">RMR22_04270</name>
</gene>
<organism evidence="1">
    <name type="scientific">Agrobacterium rosae</name>
    <dbReference type="NCBI Taxonomy" id="1972867"/>
    <lineage>
        <taxon>Bacteria</taxon>
        <taxon>Pseudomonadati</taxon>
        <taxon>Pseudomonadota</taxon>
        <taxon>Alphaproteobacteria</taxon>
        <taxon>Hyphomicrobiales</taxon>
        <taxon>Rhizobiaceae</taxon>
        <taxon>Rhizobium/Agrobacterium group</taxon>
        <taxon>Agrobacterium</taxon>
    </lineage>
</organism>
<accession>A0AAW9FCX7</accession>